<protein>
    <submittedName>
        <fullName evidence="1">Uncharacterized protein</fullName>
    </submittedName>
</protein>
<gene>
    <name evidence="1" type="ORF">OCU04_005447</name>
</gene>
<proteinExistence type="predicted"/>
<dbReference type="Proteomes" id="UP001152300">
    <property type="component" value="Unassembled WGS sequence"/>
</dbReference>
<dbReference type="AlphaFoldDB" id="A0A9X0AP58"/>
<sequence>MRYLIPFSIRRWVFPSLKMYSLSALQQHPKHNQHLPNHQPSQLSTANMVRITAIALFFIASALSVQACTYCQCEFSNGGHCCVYSDAEIGNLDCNKYCANAHRADGANGVGGPGTACAAGGAYKCATIPDSLDRTPCYKQ</sequence>
<dbReference type="EMBL" id="JAPEIS010000005">
    <property type="protein sequence ID" value="KAJ8066380.1"/>
    <property type="molecule type" value="Genomic_DNA"/>
</dbReference>
<accession>A0A9X0AP58</accession>
<comment type="caution">
    <text evidence="1">The sequence shown here is derived from an EMBL/GenBank/DDBJ whole genome shotgun (WGS) entry which is preliminary data.</text>
</comment>
<keyword evidence="2" id="KW-1185">Reference proteome</keyword>
<evidence type="ECO:0000313" key="1">
    <source>
        <dbReference type="EMBL" id="KAJ8066380.1"/>
    </source>
</evidence>
<dbReference type="OrthoDB" id="2818448at2759"/>
<organism evidence="1 2">
    <name type="scientific">Sclerotinia nivalis</name>
    <dbReference type="NCBI Taxonomy" id="352851"/>
    <lineage>
        <taxon>Eukaryota</taxon>
        <taxon>Fungi</taxon>
        <taxon>Dikarya</taxon>
        <taxon>Ascomycota</taxon>
        <taxon>Pezizomycotina</taxon>
        <taxon>Leotiomycetes</taxon>
        <taxon>Helotiales</taxon>
        <taxon>Sclerotiniaceae</taxon>
        <taxon>Sclerotinia</taxon>
    </lineage>
</organism>
<name>A0A9X0AP58_9HELO</name>
<evidence type="ECO:0000313" key="2">
    <source>
        <dbReference type="Proteomes" id="UP001152300"/>
    </source>
</evidence>
<reference evidence="1" key="1">
    <citation type="submission" date="2022-11" db="EMBL/GenBank/DDBJ databases">
        <title>Genome Resource of Sclerotinia nivalis Strain SnTB1, a Plant Pathogen Isolated from American Ginseng.</title>
        <authorList>
            <person name="Fan S."/>
        </authorList>
    </citation>
    <scope>NUCLEOTIDE SEQUENCE</scope>
    <source>
        <strain evidence="1">SnTB1</strain>
    </source>
</reference>